<reference evidence="2 3" key="1">
    <citation type="submission" date="2021-06" db="EMBL/GenBank/DDBJ databases">
        <authorList>
            <person name="Sun Q."/>
            <person name="Li D."/>
        </authorList>
    </citation>
    <scope>NUCLEOTIDE SEQUENCE [LARGE SCALE GENOMIC DNA]</scope>
    <source>
        <strain evidence="2 3">MSJ-40</strain>
    </source>
</reference>
<dbReference type="InterPro" id="IPR024291">
    <property type="entry name" value="DUF3829"/>
</dbReference>
<protein>
    <submittedName>
        <fullName evidence="2">YiiG family protein</fullName>
    </submittedName>
</protein>
<evidence type="ECO:0000256" key="1">
    <source>
        <dbReference type="SAM" id="SignalP"/>
    </source>
</evidence>
<feature type="signal peptide" evidence="1">
    <location>
        <begin position="1"/>
        <end position="22"/>
    </location>
</feature>
<keyword evidence="1" id="KW-0732">Signal</keyword>
<gene>
    <name evidence="2" type="ORF">KQI42_08945</name>
</gene>
<evidence type="ECO:0000313" key="2">
    <source>
        <dbReference type="EMBL" id="MBU5438133.1"/>
    </source>
</evidence>
<dbReference type="Pfam" id="PF12889">
    <property type="entry name" value="DUF3829"/>
    <property type="match status" value="1"/>
</dbReference>
<dbReference type="Proteomes" id="UP000749471">
    <property type="component" value="Unassembled WGS sequence"/>
</dbReference>
<accession>A0ABS6E5D8</accession>
<keyword evidence="3" id="KW-1185">Reference proteome</keyword>
<feature type="chain" id="PRO_5046150624" evidence="1">
    <location>
        <begin position="23"/>
        <end position="330"/>
    </location>
</feature>
<name>A0ABS6E5D8_9FIRM</name>
<dbReference type="RefSeq" id="WP_216518967.1">
    <property type="nucleotide sequence ID" value="NZ_JAHLPM010000006.1"/>
</dbReference>
<evidence type="ECO:0000313" key="3">
    <source>
        <dbReference type="Proteomes" id="UP000749471"/>
    </source>
</evidence>
<comment type="caution">
    <text evidence="2">The sequence shown here is derived from an EMBL/GenBank/DDBJ whole genome shotgun (WGS) entry which is preliminary data.</text>
</comment>
<proteinExistence type="predicted"/>
<organism evidence="2 3">
    <name type="scientific">Tissierella simiarum</name>
    <dbReference type="NCBI Taxonomy" id="2841534"/>
    <lineage>
        <taxon>Bacteria</taxon>
        <taxon>Bacillati</taxon>
        <taxon>Bacillota</taxon>
        <taxon>Tissierellia</taxon>
        <taxon>Tissierellales</taxon>
        <taxon>Tissierellaceae</taxon>
        <taxon>Tissierella</taxon>
    </lineage>
</organism>
<dbReference type="EMBL" id="JAHLPM010000006">
    <property type="protein sequence ID" value="MBU5438133.1"/>
    <property type="molecule type" value="Genomic_DNA"/>
</dbReference>
<dbReference type="PROSITE" id="PS51257">
    <property type="entry name" value="PROKAR_LIPOPROTEIN"/>
    <property type="match status" value="1"/>
</dbReference>
<sequence>MKKKLILIVLIISSILLTSCSGKNTTLFTDKSVKEESANITKKYNAYVEANNIMNDVLNQSLNYYYKSFGLDIDNFEPKEKAFVTSSVSSFNVDLIQEKLSFYDNEPIIENLDSAAKNLEPAIVELANIINEIKIYYDSKSYVDDDFKEGRELHTKLCTSYENYYQKKETFFVPLIELSYEESEKAMENYLKNNELIKYHSIDYMVTALDLFTELKSQNIDNENLTVDSEKFAEQYKILSEKINELVDAVNNSKNEEINQFEQSNFNKFINYTQETKGAAAQISQDLNEGNLSIKSLNEFYKNYRTMIHYYNRVVQFSNNIDNLNYFPVI</sequence>